<reference evidence="4 5" key="1">
    <citation type="submission" date="2020-12" db="EMBL/GenBank/DDBJ databases">
        <title>FDA dAtabase for Regulatory Grade micrObial Sequences (FDA-ARGOS): Supporting development and validation of Infectious Disease Dx tests.</title>
        <authorList>
            <person name="Nelson B."/>
            <person name="Plummer A."/>
            <person name="Tallon L."/>
            <person name="Sadzewicz L."/>
            <person name="Zhao X."/>
            <person name="Boylan J."/>
            <person name="Ott S."/>
            <person name="Bowen H."/>
            <person name="Vavikolanu K."/>
            <person name="Mehta A."/>
            <person name="Aluvathingal J."/>
            <person name="Nadendla S."/>
            <person name="Myers T."/>
            <person name="Yan Y."/>
            <person name="Sichtig H."/>
        </authorList>
    </citation>
    <scope>NUCLEOTIDE SEQUENCE [LARGE SCALE GENOMIC DNA]</scope>
    <source>
        <strain evidence="4 5">FDAARGOS_1049</strain>
    </source>
</reference>
<dbReference type="InterPro" id="IPR036196">
    <property type="entry name" value="Ptyr_pPase_sf"/>
</dbReference>
<name>A0A7T4TAA4_9BURK</name>
<evidence type="ECO:0000259" key="3">
    <source>
        <dbReference type="SMART" id="SM00226"/>
    </source>
</evidence>
<dbReference type="RefSeq" id="WP_042325917.1">
    <property type="nucleotide sequence ID" value="NZ_CP066076.1"/>
</dbReference>
<evidence type="ECO:0000256" key="1">
    <source>
        <dbReference type="ARBA" id="ARBA00022849"/>
    </source>
</evidence>
<dbReference type="InterPro" id="IPR023485">
    <property type="entry name" value="Ptyr_pPase"/>
</dbReference>
<dbReference type="AlphaFoldDB" id="A0A7T4TAA4"/>
<dbReference type="GO" id="GO:0046685">
    <property type="term" value="P:response to arsenic-containing substance"/>
    <property type="evidence" value="ECO:0007669"/>
    <property type="project" value="UniProtKB-KW"/>
</dbReference>
<keyword evidence="1" id="KW-0059">Arsenical resistance</keyword>
<dbReference type="KEGG" id="pgis:I6I06_24350"/>
<protein>
    <submittedName>
        <fullName evidence="4">Low molecular weight phosphatase family protein</fullName>
    </submittedName>
</protein>
<dbReference type="PANTHER" id="PTHR43428">
    <property type="entry name" value="ARSENATE REDUCTASE"/>
    <property type="match status" value="1"/>
</dbReference>
<dbReference type="Pfam" id="PF01451">
    <property type="entry name" value="LMWPc"/>
    <property type="match status" value="1"/>
</dbReference>
<dbReference type="SMART" id="SM00226">
    <property type="entry name" value="LMWPc"/>
    <property type="match status" value="1"/>
</dbReference>
<feature type="domain" description="Phosphotyrosine protein phosphatase I" evidence="3">
    <location>
        <begin position="5"/>
        <end position="143"/>
    </location>
</feature>
<dbReference type="Gene3D" id="3.40.50.2300">
    <property type="match status" value="1"/>
</dbReference>
<evidence type="ECO:0000256" key="2">
    <source>
        <dbReference type="SAM" id="MobiDB-lite"/>
    </source>
</evidence>
<dbReference type="Proteomes" id="UP000595610">
    <property type="component" value="Chromosome 2"/>
</dbReference>
<dbReference type="PANTHER" id="PTHR43428:SF1">
    <property type="entry name" value="ARSENATE REDUCTASE"/>
    <property type="match status" value="1"/>
</dbReference>
<evidence type="ECO:0000313" key="5">
    <source>
        <dbReference type="Proteomes" id="UP000595610"/>
    </source>
</evidence>
<organism evidence="4 5">
    <name type="scientific">Paraburkholderia ginsengisoli</name>
    <dbReference type="NCBI Taxonomy" id="311231"/>
    <lineage>
        <taxon>Bacteria</taxon>
        <taxon>Pseudomonadati</taxon>
        <taxon>Pseudomonadota</taxon>
        <taxon>Betaproteobacteria</taxon>
        <taxon>Burkholderiales</taxon>
        <taxon>Burkholderiaceae</taxon>
        <taxon>Paraburkholderia</taxon>
    </lineage>
</organism>
<sequence length="182" mass="19699">MTRKYKVLFLCRDNSARSIIAEALLRELAGHRFDAFSAGPEPAARVHPLALAQLRPGISGRDVLSPKSWLEFTGEWAPRMDLVVALDQSVDEHHAPAFPGAPALLGWTLADPLADGVPDDERVRLFDKMFWQIVRQVSAFIESPRFAATPEPDASAGSDGAGDEALNAATIPSPEHTTTCDA</sequence>
<dbReference type="SUPFAM" id="SSF52788">
    <property type="entry name" value="Phosphotyrosine protein phosphatases I"/>
    <property type="match status" value="1"/>
</dbReference>
<proteinExistence type="predicted"/>
<feature type="region of interest" description="Disordered" evidence="2">
    <location>
        <begin position="148"/>
        <end position="182"/>
    </location>
</feature>
<dbReference type="EMBL" id="CP066076">
    <property type="protein sequence ID" value="QQC65927.1"/>
    <property type="molecule type" value="Genomic_DNA"/>
</dbReference>
<accession>A0A7T4TAA4</accession>
<gene>
    <name evidence="4" type="ORF">I6I06_24350</name>
</gene>
<keyword evidence="5" id="KW-1185">Reference proteome</keyword>
<evidence type="ECO:0000313" key="4">
    <source>
        <dbReference type="EMBL" id="QQC65927.1"/>
    </source>
</evidence>